<dbReference type="STRING" id="765912.Thimo_2480"/>
<dbReference type="HOGENOM" id="CLU_1270091_0_0_6"/>
<sequence length="197" mass="20772">MTQKPKMGLLAALPLAWVVGSSALAQVAMERQAAPPWVGVPVVQAQTEWAIAPEGGVLPEAQPVPGMSTAPPLGAILESKSTEKGVRYISGGVGVSEREGLAQVKSQYNLRLLFAVQGSGEYLSDIQVRVDEAAGPTRLTAVSTGPLFYARLPPGRYDLTVDAAGQVQTRQVTVPASGATDQSFYWASHFPSGEARR</sequence>
<feature type="signal peptide" evidence="1">
    <location>
        <begin position="1"/>
        <end position="25"/>
    </location>
</feature>
<dbReference type="EMBL" id="CP003051">
    <property type="protein sequence ID" value="AGA91210.1"/>
    <property type="molecule type" value="Genomic_DNA"/>
</dbReference>
<keyword evidence="3" id="KW-1185">Reference proteome</keyword>
<reference evidence="2 3" key="1">
    <citation type="submission" date="2011-09" db="EMBL/GenBank/DDBJ databases">
        <title>Complete sequence of chromosome of Thioflavicoccus mobilis 8321.</title>
        <authorList>
            <consortium name="US DOE Joint Genome Institute"/>
            <person name="Lucas S."/>
            <person name="Han J."/>
            <person name="Lapidus A."/>
            <person name="Cheng J.-F."/>
            <person name="Goodwin L."/>
            <person name="Pitluck S."/>
            <person name="Peters L."/>
            <person name="Ovchinnikova G."/>
            <person name="Lu M."/>
            <person name="Detter J.C."/>
            <person name="Han C."/>
            <person name="Tapia R."/>
            <person name="Land M."/>
            <person name="Hauser L."/>
            <person name="Kyrpides N."/>
            <person name="Ivanova N."/>
            <person name="Pagani I."/>
            <person name="Vogl K."/>
            <person name="Liu Z."/>
            <person name="Imhoff J."/>
            <person name="Thiel V."/>
            <person name="Frigaard N.-U."/>
            <person name="Bryant D."/>
            <person name="Woyke T."/>
        </authorList>
    </citation>
    <scope>NUCLEOTIDE SEQUENCE [LARGE SCALE GENOMIC DNA]</scope>
    <source>
        <strain evidence="2 3">8321</strain>
    </source>
</reference>
<gene>
    <name evidence="2" type="ORF">Thimo_2480</name>
</gene>
<accession>L0H0P6</accession>
<feature type="chain" id="PRO_5003943573" description="Carboxypeptidase regulatory-like domain-containing protein" evidence="1">
    <location>
        <begin position="26"/>
        <end position="197"/>
    </location>
</feature>
<organism evidence="2 3">
    <name type="scientific">Thioflavicoccus mobilis 8321</name>
    <dbReference type="NCBI Taxonomy" id="765912"/>
    <lineage>
        <taxon>Bacteria</taxon>
        <taxon>Pseudomonadati</taxon>
        <taxon>Pseudomonadota</taxon>
        <taxon>Gammaproteobacteria</taxon>
        <taxon>Chromatiales</taxon>
        <taxon>Chromatiaceae</taxon>
        <taxon>Thioflavicoccus</taxon>
    </lineage>
</organism>
<evidence type="ECO:0000313" key="3">
    <source>
        <dbReference type="Proteomes" id="UP000010816"/>
    </source>
</evidence>
<evidence type="ECO:0008006" key="4">
    <source>
        <dbReference type="Google" id="ProtNLM"/>
    </source>
</evidence>
<dbReference type="eggNOG" id="ENOG50317YU">
    <property type="taxonomic scope" value="Bacteria"/>
</dbReference>
<evidence type="ECO:0000256" key="1">
    <source>
        <dbReference type="SAM" id="SignalP"/>
    </source>
</evidence>
<name>L0H0P6_9GAMM</name>
<keyword evidence="1" id="KW-0732">Signal</keyword>
<dbReference type="Gene3D" id="2.60.40.1120">
    <property type="entry name" value="Carboxypeptidase-like, regulatory domain"/>
    <property type="match status" value="1"/>
</dbReference>
<proteinExistence type="predicted"/>
<dbReference type="Proteomes" id="UP000010816">
    <property type="component" value="Chromosome"/>
</dbReference>
<evidence type="ECO:0000313" key="2">
    <source>
        <dbReference type="EMBL" id="AGA91210.1"/>
    </source>
</evidence>
<protein>
    <recommendedName>
        <fullName evidence="4">Carboxypeptidase regulatory-like domain-containing protein</fullName>
    </recommendedName>
</protein>
<dbReference type="KEGG" id="tmb:Thimo_2480"/>
<dbReference type="AlphaFoldDB" id="L0H0P6"/>